<keyword evidence="5" id="KW-1185">Reference proteome</keyword>
<dbReference type="PANTHER" id="PTHR37293:SF6">
    <property type="entry name" value="DNA REPLICATION PROTEIN DNAD"/>
    <property type="match status" value="1"/>
</dbReference>
<protein>
    <submittedName>
        <fullName evidence="4">DNA replication protein DnaD</fullName>
    </submittedName>
</protein>
<gene>
    <name evidence="4" type="ORF">SAMN05877753_102386</name>
</gene>
<dbReference type="SUPFAM" id="SSF158499">
    <property type="entry name" value="DnaD domain-like"/>
    <property type="match status" value="1"/>
</dbReference>
<dbReference type="Pfam" id="PF21984">
    <property type="entry name" value="DnaD_N"/>
    <property type="match status" value="1"/>
</dbReference>
<evidence type="ECO:0000259" key="3">
    <source>
        <dbReference type="Pfam" id="PF21984"/>
    </source>
</evidence>
<dbReference type="InterPro" id="IPR036388">
    <property type="entry name" value="WH-like_DNA-bd_sf"/>
</dbReference>
<reference evidence="4 5" key="1">
    <citation type="submission" date="2017-08" db="EMBL/GenBank/DDBJ databases">
        <authorList>
            <person name="de Groot N.N."/>
        </authorList>
    </citation>
    <scope>NUCLEOTIDE SEQUENCE [LARGE SCALE GENOMIC DNA]</scope>
    <source>
        <strain evidence="4 5">JC228</strain>
    </source>
</reference>
<dbReference type="InterPro" id="IPR053843">
    <property type="entry name" value="DnaD_N"/>
</dbReference>
<accession>A0A285CKU3</accession>
<proteinExistence type="inferred from homology"/>
<evidence type="ECO:0000256" key="1">
    <source>
        <dbReference type="ARBA" id="ARBA00093462"/>
    </source>
</evidence>
<evidence type="ECO:0000313" key="4">
    <source>
        <dbReference type="EMBL" id="SNX68177.1"/>
    </source>
</evidence>
<dbReference type="Gene3D" id="1.10.10.10">
    <property type="entry name" value="Winged helix-like DNA-binding domain superfamily/Winged helix DNA-binding domain"/>
    <property type="match status" value="1"/>
</dbReference>
<dbReference type="PANTHER" id="PTHR37293">
    <property type="entry name" value="PHAGE REPLICATION PROTEIN-RELATED"/>
    <property type="match status" value="1"/>
</dbReference>
<dbReference type="Proteomes" id="UP000219546">
    <property type="component" value="Unassembled WGS sequence"/>
</dbReference>
<dbReference type="OrthoDB" id="9770238at2"/>
<sequence length="234" mass="27861">MDQKSFLKFMQGGTVFLPLYLLQHYKDLGLNEAEFTLLLHLQSFIERGNSFPTYEELASRTTMSNEQCTHLLRKLIQKGFLLLQNGKTEEDILYEQYSLEPMWEKLYLLLYKEKKQLEKDDKQKKEANLYQTFEKEFGRPLSPFEVETLSMWLDQDHQSPELILAALKEAVLSAKVNFRYIDRILFEWKRNGIRTPLDAAEHGRKFRLYQKQKKENTAPTSSKDLPFYNWLEED</sequence>
<feature type="domain" description="DnaD N-terminal" evidence="3">
    <location>
        <begin position="18"/>
        <end position="116"/>
    </location>
</feature>
<dbReference type="Gene3D" id="1.10.10.630">
    <property type="entry name" value="DnaD domain-like"/>
    <property type="match status" value="1"/>
</dbReference>
<evidence type="ECO:0000259" key="2">
    <source>
        <dbReference type="Pfam" id="PF07261"/>
    </source>
</evidence>
<evidence type="ECO:0000313" key="5">
    <source>
        <dbReference type="Proteomes" id="UP000219546"/>
    </source>
</evidence>
<organism evidence="4 5">
    <name type="scientific">Bacillus oleivorans</name>
    <dbReference type="NCBI Taxonomy" id="1448271"/>
    <lineage>
        <taxon>Bacteria</taxon>
        <taxon>Bacillati</taxon>
        <taxon>Bacillota</taxon>
        <taxon>Bacilli</taxon>
        <taxon>Bacillales</taxon>
        <taxon>Bacillaceae</taxon>
        <taxon>Bacillus</taxon>
    </lineage>
</organism>
<feature type="domain" description="DnaB/C C-terminal" evidence="2">
    <location>
        <begin position="130"/>
        <end position="202"/>
    </location>
</feature>
<dbReference type="InterPro" id="IPR053162">
    <property type="entry name" value="DnaD"/>
</dbReference>
<dbReference type="InterPro" id="IPR036390">
    <property type="entry name" value="WH_DNA-bd_sf"/>
</dbReference>
<name>A0A285CKU3_9BACI</name>
<dbReference type="InterPro" id="IPR006343">
    <property type="entry name" value="DnaB/C_C"/>
</dbReference>
<dbReference type="Pfam" id="PF07261">
    <property type="entry name" value="DnaB_2"/>
    <property type="match status" value="1"/>
</dbReference>
<dbReference type="NCBIfam" id="TIGR01446">
    <property type="entry name" value="DnaD_dom"/>
    <property type="match status" value="1"/>
</dbReference>
<dbReference type="SUPFAM" id="SSF46785">
    <property type="entry name" value="Winged helix' DNA-binding domain"/>
    <property type="match status" value="1"/>
</dbReference>
<dbReference type="RefSeq" id="WP_097157576.1">
    <property type="nucleotide sequence ID" value="NZ_JBEPMQ010000001.1"/>
</dbReference>
<comment type="similarity">
    <text evidence="1">Belongs to the DnaB/DnaD family.</text>
</comment>
<dbReference type="AlphaFoldDB" id="A0A285CKU3"/>
<dbReference type="InterPro" id="IPR034829">
    <property type="entry name" value="DnaD-like_sf"/>
</dbReference>
<dbReference type="EMBL" id="OAOP01000002">
    <property type="protein sequence ID" value="SNX68177.1"/>
    <property type="molecule type" value="Genomic_DNA"/>
</dbReference>